<feature type="non-terminal residue" evidence="2">
    <location>
        <position position="204"/>
    </location>
</feature>
<dbReference type="InterPro" id="IPR036116">
    <property type="entry name" value="FN3_sf"/>
</dbReference>
<dbReference type="Gene3D" id="2.60.40.10">
    <property type="entry name" value="Immunoglobulins"/>
    <property type="match status" value="1"/>
</dbReference>
<dbReference type="AlphaFoldDB" id="X1RRT4"/>
<proteinExistence type="predicted"/>
<organism evidence="2">
    <name type="scientific">marine sediment metagenome</name>
    <dbReference type="NCBI Taxonomy" id="412755"/>
    <lineage>
        <taxon>unclassified sequences</taxon>
        <taxon>metagenomes</taxon>
        <taxon>ecological metagenomes</taxon>
    </lineage>
</organism>
<feature type="domain" description="Periplasmic copper-binding protein NosD beta helix" evidence="1">
    <location>
        <begin position="2"/>
        <end position="79"/>
    </location>
</feature>
<name>X1RRT4_9ZZZZ</name>
<dbReference type="InterPro" id="IPR007742">
    <property type="entry name" value="NosD_dom"/>
</dbReference>
<comment type="caution">
    <text evidence="2">The sequence shown here is derived from an EMBL/GenBank/DDBJ whole genome shotgun (WGS) entry which is preliminary data.</text>
</comment>
<protein>
    <recommendedName>
        <fullName evidence="1">Periplasmic copper-binding protein NosD beta helix domain-containing protein</fullName>
    </recommendedName>
</protein>
<evidence type="ECO:0000313" key="2">
    <source>
        <dbReference type="EMBL" id="GAI83368.1"/>
    </source>
</evidence>
<dbReference type="EMBL" id="BARW01012364">
    <property type="protein sequence ID" value="GAI83368.1"/>
    <property type="molecule type" value="Genomic_DNA"/>
</dbReference>
<feature type="non-terminal residue" evidence="2">
    <location>
        <position position="1"/>
    </location>
</feature>
<dbReference type="Pfam" id="PF05048">
    <property type="entry name" value="NosD"/>
    <property type="match status" value="1"/>
</dbReference>
<evidence type="ECO:0000259" key="1">
    <source>
        <dbReference type="Pfam" id="PF05048"/>
    </source>
</evidence>
<sequence length="204" mass="22714">PDSNNNTIENNYIENCSIGIRFIGRSVYNSIHYNNIVGNAVGITNEPEATVDVDWNGAGAIEYQSVETVDAILNWWGTTNGDNIAEMMVGDVDFYPYLGAAYPNREAIVDNVLPENFELTYPENEAKVSNLTPTLEWVAAVDNLSGVDHYEVWIDGANVDNTETNSFTTSELSDDNTYDWYVVAVDRAGNEKQSENTFSFTVHM</sequence>
<reference evidence="2" key="1">
    <citation type="journal article" date="2014" name="Front. Microbiol.">
        <title>High frequency of phylogenetically diverse reductive dehalogenase-homologous genes in deep subseafloor sedimentary metagenomes.</title>
        <authorList>
            <person name="Kawai M."/>
            <person name="Futagami T."/>
            <person name="Toyoda A."/>
            <person name="Takaki Y."/>
            <person name="Nishi S."/>
            <person name="Hori S."/>
            <person name="Arai W."/>
            <person name="Tsubouchi T."/>
            <person name="Morono Y."/>
            <person name="Uchiyama I."/>
            <person name="Ito T."/>
            <person name="Fujiyama A."/>
            <person name="Inagaki F."/>
            <person name="Takami H."/>
        </authorList>
    </citation>
    <scope>NUCLEOTIDE SEQUENCE</scope>
    <source>
        <strain evidence="2">Expedition CK06-06</strain>
    </source>
</reference>
<dbReference type="SUPFAM" id="SSF49265">
    <property type="entry name" value="Fibronectin type III"/>
    <property type="match status" value="1"/>
</dbReference>
<gene>
    <name evidence="2" type="ORF">S12H4_23323</name>
</gene>
<dbReference type="InterPro" id="IPR013783">
    <property type="entry name" value="Ig-like_fold"/>
</dbReference>
<accession>X1RRT4</accession>